<feature type="domain" description="HTH merR-type" evidence="5">
    <location>
        <begin position="3"/>
        <end position="72"/>
    </location>
</feature>
<keyword evidence="2" id="KW-0805">Transcription regulation</keyword>
<proteinExistence type="predicted"/>
<evidence type="ECO:0000256" key="1">
    <source>
        <dbReference type="ARBA" id="ARBA00022491"/>
    </source>
</evidence>
<keyword evidence="4" id="KW-0804">Transcription</keyword>
<dbReference type="InterPro" id="IPR036724">
    <property type="entry name" value="Cobalamin-bd_sf"/>
</dbReference>
<dbReference type="EMBL" id="BAABFA010000023">
    <property type="protein sequence ID" value="GAA4469293.1"/>
    <property type="molecule type" value="Genomic_DNA"/>
</dbReference>
<evidence type="ECO:0000313" key="6">
    <source>
        <dbReference type="EMBL" id="GAA4469293.1"/>
    </source>
</evidence>
<dbReference type="Pfam" id="PF13411">
    <property type="entry name" value="MerR_1"/>
    <property type="match status" value="1"/>
</dbReference>
<dbReference type="CDD" id="cd01104">
    <property type="entry name" value="HTH_MlrA-CarA"/>
    <property type="match status" value="1"/>
</dbReference>
<keyword evidence="3" id="KW-0238">DNA-binding</keyword>
<evidence type="ECO:0000259" key="5">
    <source>
        <dbReference type="PROSITE" id="PS50937"/>
    </source>
</evidence>
<evidence type="ECO:0000313" key="7">
    <source>
        <dbReference type="Proteomes" id="UP001500067"/>
    </source>
</evidence>
<dbReference type="InterPro" id="IPR009061">
    <property type="entry name" value="DNA-bd_dom_put_sf"/>
</dbReference>
<dbReference type="Proteomes" id="UP001500067">
    <property type="component" value="Unassembled WGS sequence"/>
</dbReference>
<dbReference type="InterPro" id="IPR000551">
    <property type="entry name" value="MerR-type_HTH_dom"/>
</dbReference>
<dbReference type="Gene3D" id="1.10.1660.10">
    <property type="match status" value="1"/>
</dbReference>
<dbReference type="PROSITE" id="PS50937">
    <property type="entry name" value="HTH_MERR_2"/>
    <property type="match status" value="1"/>
</dbReference>
<gene>
    <name evidence="6" type="ORF">GCM10023093_28450</name>
</gene>
<accession>A0ABP8NPN4</accession>
<dbReference type="RefSeq" id="WP_345084573.1">
    <property type="nucleotide sequence ID" value="NZ_BAABFA010000023.1"/>
</dbReference>
<sequence length="295" mass="33732">MGAYQINDLERLTGIKAHTIRIWEKRYGLIRPYRTDTNRRYYDDDQVRKLLNVTTLLSYGHKISKIAALNDEEIYKNIENGAPDRNNVHAHTGYVNDLVTSMLSYDEQGFERIFSAAVLRMGLYDAMVMVVYPFLVKVGVLWSINKTAPIQEHFASCIVRRKLMAAIDGLLAPAKRDKKFLLFLPPDEWHEIGLLFANYMLRAHGFETVYLGQSVPLADLEKVVEGVRPHAIFTLFIAPRPEKEIRMLLGEYAVHNGTAVYFSGDTDLLQHISDLPPNVHRLKDVLSMAETLELL</sequence>
<evidence type="ECO:0000256" key="4">
    <source>
        <dbReference type="ARBA" id="ARBA00023163"/>
    </source>
</evidence>
<comment type="caution">
    <text evidence="6">The sequence shown here is derived from an EMBL/GenBank/DDBJ whole genome shotgun (WGS) entry which is preliminary data.</text>
</comment>
<protein>
    <submittedName>
        <fullName evidence="6">MerR family transcriptional regulator</fullName>
    </submittedName>
</protein>
<dbReference type="InterPro" id="IPR036594">
    <property type="entry name" value="Meth_synthase_dom"/>
</dbReference>
<dbReference type="Pfam" id="PF02607">
    <property type="entry name" value="B12-binding_2"/>
    <property type="match status" value="1"/>
</dbReference>
<keyword evidence="1" id="KW-0678">Repressor</keyword>
<evidence type="ECO:0000256" key="2">
    <source>
        <dbReference type="ARBA" id="ARBA00023015"/>
    </source>
</evidence>
<dbReference type="PANTHER" id="PTHR30204:SF69">
    <property type="entry name" value="MERR-FAMILY TRANSCRIPTIONAL REGULATOR"/>
    <property type="match status" value="1"/>
</dbReference>
<dbReference type="SUPFAM" id="SSF52242">
    <property type="entry name" value="Cobalamin (vitamin B12)-binding domain"/>
    <property type="match status" value="1"/>
</dbReference>
<organism evidence="6 7">
    <name type="scientific">Nemorincola caseinilytica</name>
    <dbReference type="NCBI Taxonomy" id="2054315"/>
    <lineage>
        <taxon>Bacteria</taxon>
        <taxon>Pseudomonadati</taxon>
        <taxon>Bacteroidota</taxon>
        <taxon>Chitinophagia</taxon>
        <taxon>Chitinophagales</taxon>
        <taxon>Chitinophagaceae</taxon>
        <taxon>Nemorincola</taxon>
    </lineage>
</organism>
<dbReference type="InterPro" id="IPR003759">
    <property type="entry name" value="Cbl-bd_cap"/>
</dbReference>
<dbReference type="PANTHER" id="PTHR30204">
    <property type="entry name" value="REDOX-CYCLING DRUG-SENSING TRANSCRIPTIONAL ACTIVATOR SOXR"/>
    <property type="match status" value="1"/>
</dbReference>
<keyword evidence="7" id="KW-1185">Reference proteome</keyword>
<dbReference type="InterPro" id="IPR047057">
    <property type="entry name" value="MerR_fam"/>
</dbReference>
<dbReference type="Gene3D" id="3.40.50.280">
    <property type="entry name" value="Cobalamin-binding domain"/>
    <property type="match status" value="1"/>
</dbReference>
<dbReference type="SUPFAM" id="SSF46955">
    <property type="entry name" value="Putative DNA-binding domain"/>
    <property type="match status" value="1"/>
</dbReference>
<reference evidence="7" key="1">
    <citation type="journal article" date="2019" name="Int. J. Syst. Evol. Microbiol.">
        <title>The Global Catalogue of Microorganisms (GCM) 10K type strain sequencing project: providing services to taxonomists for standard genome sequencing and annotation.</title>
        <authorList>
            <consortium name="The Broad Institute Genomics Platform"/>
            <consortium name="The Broad Institute Genome Sequencing Center for Infectious Disease"/>
            <person name="Wu L."/>
            <person name="Ma J."/>
        </authorList>
    </citation>
    <scope>NUCLEOTIDE SEQUENCE [LARGE SCALE GENOMIC DNA]</scope>
    <source>
        <strain evidence="7">JCM 32105</strain>
    </source>
</reference>
<name>A0ABP8NPN4_9BACT</name>
<evidence type="ECO:0000256" key="3">
    <source>
        <dbReference type="ARBA" id="ARBA00023125"/>
    </source>
</evidence>
<dbReference type="SMART" id="SM00422">
    <property type="entry name" value="HTH_MERR"/>
    <property type="match status" value="1"/>
</dbReference>
<dbReference type="Gene3D" id="1.10.1240.10">
    <property type="entry name" value="Methionine synthase domain"/>
    <property type="match status" value="1"/>
</dbReference>